<dbReference type="RefSeq" id="WP_188165948.1">
    <property type="nucleotide sequence ID" value="NZ_JACVVX010000006.1"/>
</dbReference>
<evidence type="ECO:0000313" key="7">
    <source>
        <dbReference type="Proteomes" id="UP000643405"/>
    </source>
</evidence>
<comment type="similarity">
    <text evidence="3">Belongs to the glycosyl hydrolase 24 family.</text>
</comment>
<evidence type="ECO:0000256" key="4">
    <source>
        <dbReference type="SAM" id="MobiDB-lite"/>
    </source>
</evidence>
<keyword evidence="7" id="KW-1185">Reference proteome</keyword>
<sequence>MGVTVEELRATLRLELKPYERELQKLQGVNSKSARQVEATWRATNQRLNSVGKSMARSLVVPLTGVAAAMSVREVLNYADAWTGAKNSLAVAGVTGTKQADILDRLYQSAQKNAAPISALAGLYGKAAQASDNLQASQSDLLKFSDGVATSLRVEGKSAAQASGALTQLGQLLGQARVQAEEFNSVNEGARPILMAVAAGLDAAGGSVSKLKELVNDGEVSGKQFFQAFLRGLPVVEKMAANATQTIDQGMTKVANALTKYIGQTDSALGASQRLVAGLNLLADNFDEVADVTLIVAGIIAGALVGRSIASMISSLGLGTAAILRFTKAMIAARTVAQTATAIGGLSAAAGPIGIVLGTVAAGAAMYFGSEALEAADRTERLTTEMKDLGLLSEETSPKIDGVTKSLEDLAADELRKKLKDINDELDRMNDRSWTNVFTGGIETLADAETRIGSTLLPQSRASAADKDAARRLRDLIKAAKEGSLTSEEVRAKLDEIAKIEVSDRMEGLFGVLRKVLPYMEGLRKHAEGTANALKTVGSIRVNDDERGRFLADRRALAEDQRKTKEFLDQRDADAMRTDLQRDIDTRTKAILKAADDIGVNLTEAAARIQAQGEIAAEAQVKATTAAVGSASDIIKKFEGFRENPYWDVNAYRVGYGSDTITLADGTVQKVVQGISVSVNDANRDLVRRIGEFQDGIRAKIGGGTFDAMSDNQQAALTSIAYNYGSLPDRIVAAIRTGSSEQVYAAIKGLGSDNKGVNRDRRTQEAELYLSGASPMAQDSVARRESFQQSLEEQKQYIASLQAETAIRTTLNPLINDYGQAMSTVEAAQYLLTTAQREGTAAGRELKDVQQLLYGDLSKLSAEARSQAEAMRTLAQKTGEAEAAGVQLAESQGKLQESLKQSSQFGKDILGGFISDLKAGKKASEALADALEKVADRLLDVALNSIFDGSVAGSGGGLLGGLFKWLFARDGGTVRKGDERAGGAPARRMKGGGRVRGPGGPTGDKILTLLSDGEHVTRAAMAKKYAPLLDAINNGTLPDSLIPKMRAGGWAGVRAPSIPSLPARSGRFGEVLRIELQDDTGRMADIADRRIQTASGPLVEFSVVQSTKVGRKALPNQLQNHQKRGTM</sequence>
<organism evidence="6 7">
    <name type="scientific">Oryzicola mucosus</name>
    <dbReference type="NCBI Taxonomy" id="2767425"/>
    <lineage>
        <taxon>Bacteria</taxon>
        <taxon>Pseudomonadati</taxon>
        <taxon>Pseudomonadota</taxon>
        <taxon>Alphaproteobacteria</taxon>
        <taxon>Hyphomicrobiales</taxon>
        <taxon>Phyllobacteriaceae</taxon>
        <taxon>Oryzicola</taxon>
    </lineage>
</organism>
<dbReference type="SUPFAM" id="SSF53955">
    <property type="entry name" value="Lysozyme-like"/>
    <property type="match status" value="1"/>
</dbReference>
<comment type="caution">
    <text evidence="6">The sequence shown here is derived from an EMBL/GenBank/DDBJ whole genome shotgun (WGS) entry which is preliminary data.</text>
</comment>
<evidence type="ECO:0000313" key="6">
    <source>
        <dbReference type="EMBL" id="MBD0416502.1"/>
    </source>
</evidence>
<dbReference type="GO" id="GO:0016998">
    <property type="term" value="P:cell wall macromolecule catabolic process"/>
    <property type="evidence" value="ECO:0007669"/>
    <property type="project" value="InterPro"/>
</dbReference>
<dbReference type="InterPro" id="IPR002196">
    <property type="entry name" value="Glyco_hydro_24"/>
</dbReference>
<feature type="domain" description="Tape measure protein N-terminal" evidence="5">
    <location>
        <begin position="73"/>
        <end position="266"/>
    </location>
</feature>
<dbReference type="GO" id="GO:0042742">
    <property type="term" value="P:defense response to bacterium"/>
    <property type="evidence" value="ECO:0007669"/>
    <property type="project" value="UniProtKB-KW"/>
</dbReference>
<protein>
    <recommendedName>
        <fullName evidence="3">Lysozyme</fullName>
        <ecNumber evidence="3">3.2.1.17</ecNumber>
    </recommendedName>
</protein>
<dbReference type="Gene3D" id="1.10.530.40">
    <property type="match status" value="1"/>
</dbReference>
<evidence type="ECO:0000256" key="1">
    <source>
        <dbReference type="ARBA" id="ARBA00022529"/>
    </source>
</evidence>
<dbReference type="Pfam" id="PF20155">
    <property type="entry name" value="TMP_3"/>
    <property type="match status" value="1"/>
</dbReference>
<keyword evidence="1 3" id="KW-0929">Antimicrobial</keyword>
<dbReference type="AlphaFoldDB" id="A0A8J6U922"/>
<keyword evidence="3" id="KW-0378">Hydrolase</keyword>
<dbReference type="NCBIfam" id="TIGR02675">
    <property type="entry name" value="tape_meas_nterm"/>
    <property type="match status" value="1"/>
</dbReference>
<dbReference type="Proteomes" id="UP000643405">
    <property type="component" value="Unassembled WGS sequence"/>
</dbReference>
<evidence type="ECO:0000256" key="2">
    <source>
        <dbReference type="ARBA" id="ARBA00022638"/>
    </source>
</evidence>
<dbReference type="GO" id="GO:0003796">
    <property type="term" value="F:lysozyme activity"/>
    <property type="evidence" value="ECO:0007669"/>
    <property type="project" value="UniProtKB-EC"/>
</dbReference>
<dbReference type="EC" id="3.2.1.17" evidence="3"/>
<dbReference type="Pfam" id="PF00959">
    <property type="entry name" value="Phage_lysozyme"/>
    <property type="match status" value="1"/>
</dbReference>
<gene>
    <name evidence="6" type="ORF">ICI42_17750</name>
</gene>
<dbReference type="InterPro" id="IPR023347">
    <property type="entry name" value="Lysozyme_dom_sf"/>
</dbReference>
<dbReference type="GO" id="GO:0031640">
    <property type="term" value="P:killing of cells of another organism"/>
    <property type="evidence" value="ECO:0007669"/>
    <property type="project" value="UniProtKB-KW"/>
</dbReference>
<dbReference type="EMBL" id="JACVVX010000006">
    <property type="protein sequence ID" value="MBD0416502.1"/>
    <property type="molecule type" value="Genomic_DNA"/>
</dbReference>
<keyword evidence="2 3" id="KW-0081">Bacteriolytic enzyme</keyword>
<comment type="catalytic activity">
    <reaction evidence="3">
        <text>Hydrolysis of (1-&gt;4)-beta-linkages between N-acetylmuramic acid and N-acetyl-D-glucosamine residues in a peptidoglycan and between N-acetyl-D-glucosamine residues in chitodextrins.</text>
        <dbReference type="EC" id="3.2.1.17"/>
    </reaction>
</comment>
<dbReference type="GO" id="GO:0009253">
    <property type="term" value="P:peptidoglycan catabolic process"/>
    <property type="evidence" value="ECO:0007669"/>
    <property type="project" value="InterPro"/>
</dbReference>
<feature type="region of interest" description="Disordered" evidence="4">
    <location>
        <begin position="976"/>
        <end position="1002"/>
    </location>
</feature>
<name>A0A8J6U922_9HYPH</name>
<reference evidence="6" key="1">
    <citation type="submission" date="2020-09" db="EMBL/GenBank/DDBJ databases">
        <title>Genome seq and assembly of Tianweitania sp.</title>
        <authorList>
            <person name="Chhetri G."/>
        </authorList>
    </citation>
    <scope>NUCLEOTIDE SEQUENCE</scope>
    <source>
        <strain evidence="6">Rool2</strain>
    </source>
</reference>
<evidence type="ECO:0000259" key="5">
    <source>
        <dbReference type="Pfam" id="PF20155"/>
    </source>
</evidence>
<dbReference type="InterPro" id="IPR013491">
    <property type="entry name" value="Tape_meas_N"/>
</dbReference>
<accession>A0A8J6U922</accession>
<dbReference type="InterPro" id="IPR023346">
    <property type="entry name" value="Lysozyme-like_dom_sf"/>
</dbReference>
<evidence type="ECO:0000256" key="3">
    <source>
        <dbReference type="RuleBase" id="RU003788"/>
    </source>
</evidence>
<keyword evidence="3" id="KW-0326">Glycosidase</keyword>
<proteinExistence type="inferred from homology"/>